<evidence type="ECO:0000313" key="3">
    <source>
        <dbReference type="EMBL" id="MCP1673998.1"/>
    </source>
</evidence>
<feature type="signal peptide" evidence="2">
    <location>
        <begin position="1"/>
        <end position="23"/>
    </location>
</feature>
<organism evidence="3 4">
    <name type="scientific">Natronocella acetinitrilica</name>
    <dbReference type="NCBI Taxonomy" id="414046"/>
    <lineage>
        <taxon>Bacteria</taxon>
        <taxon>Pseudomonadati</taxon>
        <taxon>Pseudomonadota</taxon>
        <taxon>Gammaproteobacteria</taxon>
        <taxon>Chromatiales</taxon>
        <taxon>Ectothiorhodospiraceae</taxon>
        <taxon>Natronocella</taxon>
    </lineage>
</organism>
<evidence type="ECO:0000256" key="1">
    <source>
        <dbReference type="SAM" id="MobiDB-lite"/>
    </source>
</evidence>
<gene>
    <name evidence="3" type="ORF">J2T57_001097</name>
</gene>
<dbReference type="RefSeq" id="WP_253475413.1">
    <property type="nucleotide sequence ID" value="NZ_JALJXV010000002.1"/>
</dbReference>
<evidence type="ECO:0000313" key="4">
    <source>
        <dbReference type="Proteomes" id="UP001205843"/>
    </source>
</evidence>
<feature type="chain" id="PRO_5041952246" evidence="2">
    <location>
        <begin position="24"/>
        <end position="347"/>
    </location>
</feature>
<comment type="caution">
    <text evidence="3">The sequence shown here is derived from an EMBL/GenBank/DDBJ whole genome shotgun (WGS) entry which is preliminary data.</text>
</comment>
<protein>
    <submittedName>
        <fullName evidence="3">Uncharacterized protein</fullName>
    </submittedName>
</protein>
<keyword evidence="2" id="KW-0732">Signal</keyword>
<dbReference type="PROSITE" id="PS51257">
    <property type="entry name" value="PROKAR_LIPOPROTEIN"/>
    <property type="match status" value="1"/>
</dbReference>
<name>A0AAE3KBS5_9GAMM</name>
<feature type="region of interest" description="Disordered" evidence="1">
    <location>
        <begin position="28"/>
        <end position="51"/>
    </location>
</feature>
<dbReference type="AlphaFoldDB" id="A0AAE3KBS5"/>
<proteinExistence type="predicted"/>
<dbReference type="Proteomes" id="UP001205843">
    <property type="component" value="Unassembled WGS sequence"/>
</dbReference>
<evidence type="ECO:0000256" key="2">
    <source>
        <dbReference type="SAM" id="SignalP"/>
    </source>
</evidence>
<sequence>MEQTRLRQGFAASVLLVAGMGLAACNSSGGGGGSSSGGGGSGGSGSGPSLTPAQVELALAQAATDFATDATSGDAIGFASFSGAGDSAFEDPRDSEFDIEFAQVGALEDGEFEFCNDGGTFVANPDTPSHVRLEWNNCRNSFSEGGDSFSSVTDGVIESKWEQPGPDGYEYLITTDTAQFSTESSFSFDGSSGSLIFTSNGFASIAWTSGIDYKADINSTNRFAVTCDGDSFDATFGFQNVDILVKPSDDGMTNAGQMEFNGGWSVSGLSPDADGEYTFETLEDIRFVRFNEERPYAGKVRIGGSGQIVEVEYVDSGLLVNGTFYAWDDIEGNEDDDLEFDADCIFG</sequence>
<dbReference type="EMBL" id="JALJXV010000002">
    <property type="protein sequence ID" value="MCP1673998.1"/>
    <property type="molecule type" value="Genomic_DNA"/>
</dbReference>
<reference evidence="3" key="1">
    <citation type="submission" date="2022-03" db="EMBL/GenBank/DDBJ databases">
        <title>Genomic Encyclopedia of Type Strains, Phase III (KMG-III): the genomes of soil and plant-associated and newly described type strains.</title>
        <authorList>
            <person name="Whitman W."/>
        </authorList>
    </citation>
    <scope>NUCLEOTIDE SEQUENCE</scope>
    <source>
        <strain evidence="3">ANL 6-2</strain>
    </source>
</reference>
<feature type="compositionally biased region" description="Gly residues" evidence="1">
    <location>
        <begin position="28"/>
        <end position="46"/>
    </location>
</feature>
<accession>A0AAE3KBS5</accession>
<keyword evidence="4" id="KW-1185">Reference proteome</keyword>